<protein>
    <submittedName>
        <fullName evidence="1">Oidioi.mRNA.OKI2018_I69.PAR.g12086.t1.cds</fullName>
    </submittedName>
</protein>
<accession>A0ABN7RZ22</accession>
<evidence type="ECO:0000313" key="2">
    <source>
        <dbReference type="Proteomes" id="UP001158576"/>
    </source>
</evidence>
<gene>
    <name evidence="1" type="ORF">OKIOD_LOCUS3644</name>
</gene>
<proteinExistence type="predicted"/>
<dbReference type="Proteomes" id="UP001158576">
    <property type="component" value="Chromosome PAR"/>
</dbReference>
<evidence type="ECO:0000313" key="1">
    <source>
        <dbReference type="EMBL" id="CAG5089100.1"/>
    </source>
</evidence>
<sequence>MSWSSDDYRVSGTEQEETLLAQRQEQQRQQVLTSALDVHHFKLFGKTTFLPVKFSKKVFNYRKLMLNDWLRKQIIFTIANYKEENLDLPLEMQGLAQMCDCEFRFWRVESWIYFNQFYNSPT</sequence>
<organism evidence="1 2">
    <name type="scientific">Oikopleura dioica</name>
    <name type="common">Tunicate</name>
    <dbReference type="NCBI Taxonomy" id="34765"/>
    <lineage>
        <taxon>Eukaryota</taxon>
        <taxon>Metazoa</taxon>
        <taxon>Chordata</taxon>
        <taxon>Tunicata</taxon>
        <taxon>Appendicularia</taxon>
        <taxon>Copelata</taxon>
        <taxon>Oikopleuridae</taxon>
        <taxon>Oikopleura</taxon>
    </lineage>
</organism>
<dbReference type="EMBL" id="OU015568">
    <property type="protein sequence ID" value="CAG5089100.1"/>
    <property type="molecule type" value="Genomic_DNA"/>
</dbReference>
<name>A0ABN7RZ22_OIKDI</name>
<reference evidence="1 2" key="1">
    <citation type="submission" date="2021-04" db="EMBL/GenBank/DDBJ databases">
        <authorList>
            <person name="Bliznina A."/>
        </authorList>
    </citation>
    <scope>NUCLEOTIDE SEQUENCE [LARGE SCALE GENOMIC DNA]</scope>
</reference>
<keyword evidence="2" id="KW-1185">Reference proteome</keyword>